<dbReference type="PANTHER" id="PTHR30093:SF2">
    <property type="entry name" value="TYPE II SECRETION SYSTEM PROTEIN H"/>
    <property type="match status" value="1"/>
</dbReference>
<proteinExistence type="predicted"/>
<keyword evidence="1" id="KW-0472">Membrane</keyword>
<dbReference type="Pfam" id="PF07963">
    <property type="entry name" value="N_methyl"/>
    <property type="match status" value="1"/>
</dbReference>
<keyword evidence="1" id="KW-1133">Transmembrane helix</keyword>
<name>A0A517PWR7_9PLAN</name>
<dbReference type="Gene3D" id="3.30.700.10">
    <property type="entry name" value="Glycoprotein, Type 4 Pilin"/>
    <property type="match status" value="1"/>
</dbReference>
<feature type="transmembrane region" description="Helical" evidence="1">
    <location>
        <begin position="12"/>
        <end position="36"/>
    </location>
</feature>
<dbReference type="InterPro" id="IPR012902">
    <property type="entry name" value="N_methyl_site"/>
</dbReference>
<evidence type="ECO:0000259" key="2">
    <source>
        <dbReference type="Pfam" id="PF07596"/>
    </source>
</evidence>
<keyword evidence="4" id="KW-1185">Reference proteome</keyword>
<evidence type="ECO:0000313" key="4">
    <source>
        <dbReference type="Proteomes" id="UP000320421"/>
    </source>
</evidence>
<dbReference type="AlphaFoldDB" id="A0A517PWR7"/>
<dbReference type="NCBIfam" id="TIGR04294">
    <property type="entry name" value="pre_pil_HX9DG"/>
    <property type="match status" value="1"/>
</dbReference>
<keyword evidence="1" id="KW-0812">Transmembrane</keyword>
<dbReference type="InterPro" id="IPR011453">
    <property type="entry name" value="DUF1559"/>
</dbReference>
<dbReference type="Proteomes" id="UP000320421">
    <property type="component" value="Chromosome"/>
</dbReference>
<feature type="domain" description="DUF1559" evidence="2">
    <location>
        <begin position="37"/>
        <end position="312"/>
    </location>
</feature>
<accession>A0A517PWR7</accession>
<dbReference type="Pfam" id="PF07596">
    <property type="entry name" value="SBP_bac_10"/>
    <property type="match status" value="1"/>
</dbReference>
<evidence type="ECO:0000313" key="3">
    <source>
        <dbReference type="EMBL" id="QDT23813.1"/>
    </source>
</evidence>
<organism evidence="3 4">
    <name type="scientific">Gimesia chilikensis</name>
    <dbReference type="NCBI Taxonomy" id="2605989"/>
    <lineage>
        <taxon>Bacteria</taxon>
        <taxon>Pseudomonadati</taxon>
        <taxon>Planctomycetota</taxon>
        <taxon>Planctomycetia</taxon>
        <taxon>Planctomycetales</taxon>
        <taxon>Planctomycetaceae</taxon>
        <taxon>Gimesia</taxon>
    </lineage>
</organism>
<dbReference type="RefSeq" id="WP_145191763.1">
    <property type="nucleotide sequence ID" value="NZ_CP036266.1"/>
</dbReference>
<dbReference type="PROSITE" id="PS00409">
    <property type="entry name" value="PROKAR_NTER_METHYL"/>
    <property type="match status" value="1"/>
</dbReference>
<gene>
    <name evidence="3" type="ORF">HG66A1_56380</name>
</gene>
<dbReference type="NCBIfam" id="TIGR02532">
    <property type="entry name" value="IV_pilin_GFxxxE"/>
    <property type="match status" value="1"/>
</dbReference>
<dbReference type="InterPro" id="IPR045584">
    <property type="entry name" value="Pilin-like"/>
</dbReference>
<reference evidence="3 4" key="1">
    <citation type="submission" date="2019-02" db="EMBL/GenBank/DDBJ databases">
        <title>Deep-cultivation of Planctomycetes and their phenomic and genomic characterization uncovers novel biology.</title>
        <authorList>
            <person name="Wiegand S."/>
            <person name="Jogler M."/>
            <person name="Boedeker C."/>
            <person name="Pinto D."/>
            <person name="Vollmers J."/>
            <person name="Rivas-Marin E."/>
            <person name="Kohn T."/>
            <person name="Peeters S.H."/>
            <person name="Heuer A."/>
            <person name="Rast P."/>
            <person name="Oberbeckmann S."/>
            <person name="Bunk B."/>
            <person name="Jeske O."/>
            <person name="Meyerdierks A."/>
            <person name="Storesund J.E."/>
            <person name="Kallscheuer N."/>
            <person name="Luecker S."/>
            <person name="Lage O.M."/>
            <person name="Pohl T."/>
            <person name="Merkel B.J."/>
            <person name="Hornburger P."/>
            <person name="Mueller R.-W."/>
            <person name="Bruemmer F."/>
            <person name="Labrenz M."/>
            <person name="Spormann A.M."/>
            <person name="Op den Camp H."/>
            <person name="Overmann J."/>
            <person name="Amann R."/>
            <person name="Jetten M.S.M."/>
            <person name="Mascher T."/>
            <person name="Medema M.H."/>
            <person name="Devos D.P."/>
            <person name="Kaster A.-K."/>
            <person name="Ovreas L."/>
            <person name="Rohde M."/>
            <person name="Galperin M.Y."/>
            <person name="Jogler C."/>
        </authorList>
    </citation>
    <scope>NUCLEOTIDE SEQUENCE [LARGE SCALE GENOMIC DNA]</scope>
    <source>
        <strain evidence="3 4">HG66A1</strain>
    </source>
</reference>
<dbReference type="InterPro" id="IPR027558">
    <property type="entry name" value="Pre_pil_HX9DG_C"/>
</dbReference>
<sequence>MKPDRSAKYVRGFTLIELLVVIAIIAILIALLLPAVQQAREAARRSQCKNNLKQFGLAMHNYADTHGVLPCLKGGAGGDVSGAGLLDTGTGNRSWMSGIVFLLPFLDQAPLWNQISSLPGQGGRPNDPNSFPQPHLALMLCPSSPVPPRAEGGLAPRSYCLSVGDTINDNISSKNPRGPFGWLSDTRMRDFLDGTSNTILMAERELGGTGSFLGRAAASISNLDTNPAACLSTISGNTYNVTMDGHRMGQRWAIGYPFYSGITTVLPPNSPSCSSSGHQGWGIYSASSLHTGGCHVLMGDGAVRFVSENIDSGFPSDPQVTTGPSPYGVWGALGTMSGSETIGEF</sequence>
<dbReference type="EMBL" id="CP036266">
    <property type="protein sequence ID" value="QDT23813.1"/>
    <property type="molecule type" value="Genomic_DNA"/>
</dbReference>
<dbReference type="SUPFAM" id="SSF54523">
    <property type="entry name" value="Pili subunits"/>
    <property type="match status" value="1"/>
</dbReference>
<protein>
    <submittedName>
        <fullName evidence="3">Putative major pilin subunit</fullName>
    </submittedName>
</protein>
<evidence type="ECO:0000256" key="1">
    <source>
        <dbReference type="SAM" id="Phobius"/>
    </source>
</evidence>
<dbReference type="PANTHER" id="PTHR30093">
    <property type="entry name" value="GENERAL SECRETION PATHWAY PROTEIN G"/>
    <property type="match status" value="1"/>
</dbReference>
<dbReference type="OrthoDB" id="241541at2"/>